<accession>A0A2J6TRB7</accession>
<protein>
    <submittedName>
        <fullName evidence="1">Uncharacterized protein</fullName>
    </submittedName>
</protein>
<evidence type="ECO:0000313" key="2">
    <source>
        <dbReference type="Proteomes" id="UP000235371"/>
    </source>
</evidence>
<dbReference type="RefSeq" id="XP_024742467.1">
    <property type="nucleotide sequence ID" value="XM_024879320.1"/>
</dbReference>
<proteinExistence type="predicted"/>
<dbReference type="EMBL" id="KZ613746">
    <property type="protein sequence ID" value="PMD65563.1"/>
    <property type="molecule type" value="Genomic_DNA"/>
</dbReference>
<organism evidence="1 2">
    <name type="scientific">Hyaloscypha bicolor E</name>
    <dbReference type="NCBI Taxonomy" id="1095630"/>
    <lineage>
        <taxon>Eukaryota</taxon>
        <taxon>Fungi</taxon>
        <taxon>Dikarya</taxon>
        <taxon>Ascomycota</taxon>
        <taxon>Pezizomycotina</taxon>
        <taxon>Leotiomycetes</taxon>
        <taxon>Helotiales</taxon>
        <taxon>Hyaloscyphaceae</taxon>
        <taxon>Hyaloscypha</taxon>
        <taxon>Hyaloscypha bicolor</taxon>
    </lineage>
</organism>
<keyword evidence="2" id="KW-1185">Reference proteome</keyword>
<dbReference type="Proteomes" id="UP000235371">
    <property type="component" value="Unassembled WGS sequence"/>
</dbReference>
<evidence type="ECO:0000313" key="1">
    <source>
        <dbReference type="EMBL" id="PMD65563.1"/>
    </source>
</evidence>
<reference evidence="1 2" key="1">
    <citation type="submission" date="2016-04" db="EMBL/GenBank/DDBJ databases">
        <title>A degradative enzymes factory behind the ericoid mycorrhizal symbiosis.</title>
        <authorList>
            <consortium name="DOE Joint Genome Institute"/>
            <person name="Martino E."/>
            <person name="Morin E."/>
            <person name="Grelet G."/>
            <person name="Kuo A."/>
            <person name="Kohler A."/>
            <person name="Daghino S."/>
            <person name="Barry K."/>
            <person name="Choi C."/>
            <person name="Cichocki N."/>
            <person name="Clum A."/>
            <person name="Copeland A."/>
            <person name="Hainaut M."/>
            <person name="Haridas S."/>
            <person name="Labutti K."/>
            <person name="Lindquist E."/>
            <person name="Lipzen A."/>
            <person name="Khouja H.-R."/>
            <person name="Murat C."/>
            <person name="Ohm R."/>
            <person name="Olson A."/>
            <person name="Spatafora J."/>
            <person name="Veneault-Fourrey C."/>
            <person name="Henrissat B."/>
            <person name="Grigoriev I."/>
            <person name="Martin F."/>
            <person name="Perotto S."/>
        </authorList>
    </citation>
    <scope>NUCLEOTIDE SEQUENCE [LARGE SCALE GENOMIC DNA]</scope>
    <source>
        <strain evidence="1 2">E</strain>
    </source>
</reference>
<name>A0A2J6TRB7_9HELO</name>
<dbReference type="GeneID" id="36587397"/>
<dbReference type="InParanoid" id="A0A2J6TRB7"/>
<sequence length="140" mass="14805">MGPPTGALLGINGVRVLPPGKGNDTVYIYLSNTDASTFHSVPVSLSTLQKLGSVETLFTGYALMVPPWIRVGRGVSGGRRKECVVDGCSWQWRDANCVWGGSETELVGHTSVALGRTWGEKGNVFITTQKGGVVGVDVGR</sequence>
<gene>
    <name evidence="1" type="ORF">K444DRAFT_608146</name>
</gene>
<dbReference type="AlphaFoldDB" id="A0A2J6TRB7"/>